<name>A0A9R1XML1_LACSA</name>
<dbReference type="EMBL" id="NBSK02000003">
    <property type="protein sequence ID" value="KAJ0218721.1"/>
    <property type="molecule type" value="Genomic_DNA"/>
</dbReference>
<comment type="caution">
    <text evidence="6">The sequence shown here is derived from an EMBL/GenBank/DDBJ whole genome shotgun (WGS) entry which is preliminary data.</text>
</comment>
<dbReference type="PANTHER" id="PTHR46412">
    <property type="entry name" value="BES1-INTERACTING MYC-LIKE PROTEIN"/>
    <property type="match status" value="1"/>
</dbReference>
<dbReference type="PANTHER" id="PTHR46412:SF9">
    <property type="entry name" value="TRANSCRIPTION FACTOR BIM3"/>
    <property type="match status" value="1"/>
</dbReference>
<dbReference type="GO" id="GO:0006351">
    <property type="term" value="P:DNA-templated transcription"/>
    <property type="evidence" value="ECO:0007669"/>
    <property type="project" value="InterPro"/>
</dbReference>
<evidence type="ECO:0000313" key="7">
    <source>
        <dbReference type="Proteomes" id="UP000235145"/>
    </source>
</evidence>
<dbReference type="GO" id="GO:0005634">
    <property type="term" value="C:nucleus"/>
    <property type="evidence" value="ECO:0007669"/>
    <property type="project" value="UniProtKB-SubCell"/>
</dbReference>
<dbReference type="GO" id="GO:0003700">
    <property type="term" value="F:DNA-binding transcription factor activity"/>
    <property type="evidence" value="ECO:0007669"/>
    <property type="project" value="InterPro"/>
</dbReference>
<evidence type="ECO:0000256" key="5">
    <source>
        <dbReference type="SAM" id="MobiDB-lite"/>
    </source>
</evidence>
<gene>
    <name evidence="6" type="ORF">LSAT_V11C300137140</name>
</gene>
<dbReference type="Proteomes" id="UP000235145">
    <property type="component" value="Unassembled WGS sequence"/>
</dbReference>
<evidence type="ECO:0000256" key="1">
    <source>
        <dbReference type="ARBA" id="ARBA00004123"/>
    </source>
</evidence>
<dbReference type="InterPro" id="IPR036638">
    <property type="entry name" value="HLH_DNA-bd_sf"/>
</dbReference>
<proteinExistence type="predicted"/>
<keyword evidence="4" id="KW-0539">Nucleus</keyword>
<dbReference type="GO" id="GO:0046983">
    <property type="term" value="F:protein dimerization activity"/>
    <property type="evidence" value="ECO:0007669"/>
    <property type="project" value="InterPro"/>
</dbReference>
<evidence type="ECO:0008006" key="8">
    <source>
        <dbReference type="Google" id="ProtNLM"/>
    </source>
</evidence>
<feature type="compositionally biased region" description="Basic and acidic residues" evidence="5">
    <location>
        <begin position="94"/>
        <end position="105"/>
    </location>
</feature>
<dbReference type="Gene3D" id="4.10.280.10">
    <property type="entry name" value="Helix-loop-helix DNA-binding domain"/>
    <property type="match status" value="1"/>
</dbReference>
<feature type="region of interest" description="Disordered" evidence="5">
    <location>
        <begin position="70"/>
        <end position="122"/>
    </location>
</feature>
<feature type="compositionally biased region" description="Basic and acidic residues" evidence="5">
    <location>
        <begin position="112"/>
        <end position="122"/>
    </location>
</feature>
<comment type="subcellular location">
    <subcellularLocation>
        <location evidence="1">Nucleus</location>
    </subcellularLocation>
</comment>
<evidence type="ECO:0000256" key="3">
    <source>
        <dbReference type="ARBA" id="ARBA00023163"/>
    </source>
</evidence>
<evidence type="ECO:0000313" key="6">
    <source>
        <dbReference type="EMBL" id="KAJ0218721.1"/>
    </source>
</evidence>
<sequence length="136" mass="15854">MLYMTSSAPKCFRQRFRGVTGTNERELRGYQGSKRKCIGKDKACGNVMEVEEAGVAHLRDKELELMVRTVKNHHHQEEEEDEEDFISRTTDASSQKDGRRNDQKASSHRSKHSETEQRRRSKINERHACLIFFILS</sequence>
<organism evidence="6 7">
    <name type="scientific">Lactuca sativa</name>
    <name type="common">Garden lettuce</name>
    <dbReference type="NCBI Taxonomy" id="4236"/>
    <lineage>
        <taxon>Eukaryota</taxon>
        <taxon>Viridiplantae</taxon>
        <taxon>Streptophyta</taxon>
        <taxon>Embryophyta</taxon>
        <taxon>Tracheophyta</taxon>
        <taxon>Spermatophyta</taxon>
        <taxon>Magnoliopsida</taxon>
        <taxon>eudicotyledons</taxon>
        <taxon>Gunneridae</taxon>
        <taxon>Pentapetalae</taxon>
        <taxon>asterids</taxon>
        <taxon>campanulids</taxon>
        <taxon>Asterales</taxon>
        <taxon>Asteraceae</taxon>
        <taxon>Cichorioideae</taxon>
        <taxon>Cichorieae</taxon>
        <taxon>Lactucinae</taxon>
        <taxon>Lactuca</taxon>
    </lineage>
</organism>
<evidence type="ECO:0000256" key="2">
    <source>
        <dbReference type="ARBA" id="ARBA00023015"/>
    </source>
</evidence>
<dbReference type="InterPro" id="IPR044295">
    <property type="entry name" value="BIM1/2/3"/>
</dbReference>
<evidence type="ECO:0000256" key="4">
    <source>
        <dbReference type="ARBA" id="ARBA00023242"/>
    </source>
</evidence>
<protein>
    <recommendedName>
        <fullName evidence="8">BHLH domain-containing protein</fullName>
    </recommendedName>
</protein>
<accession>A0A9R1XML1</accession>
<keyword evidence="2" id="KW-0805">Transcription regulation</keyword>
<reference evidence="6 7" key="1">
    <citation type="journal article" date="2017" name="Nat. Commun.">
        <title>Genome assembly with in vitro proximity ligation data and whole-genome triplication in lettuce.</title>
        <authorList>
            <person name="Reyes-Chin-Wo S."/>
            <person name="Wang Z."/>
            <person name="Yang X."/>
            <person name="Kozik A."/>
            <person name="Arikit S."/>
            <person name="Song C."/>
            <person name="Xia L."/>
            <person name="Froenicke L."/>
            <person name="Lavelle D.O."/>
            <person name="Truco M.J."/>
            <person name="Xia R."/>
            <person name="Zhu S."/>
            <person name="Xu C."/>
            <person name="Xu H."/>
            <person name="Xu X."/>
            <person name="Cox K."/>
            <person name="Korf I."/>
            <person name="Meyers B.C."/>
            <person name="Michelmore R.W."/>
        </authorList>
    </citation>
    <scope>NUCLEOTIDE SEQUENCE [LARGE SCALE GENOMIC DNA]</scope>
    <source>
        <strain evidence="7">cv. Salinas</strain>
        <tissue evidence="6">Seedlings</tissue>
    </source>
</reference>
<keyword evidence="7" id="KW-1185">Reference proteome</keyword>
<keyword evidence="3" id="KW-0804">Transcription</keyword>
<dbReference type="AlphaFoldDB" id="A0A9R1XML1"/>